<dbReference type="SUPFAM" id="SSF56935">
    <property type="entry name" value="Porins"/>
    <property type="match status" value="1"/>
</dbReference>
<evidence type="ECO:0008006" key="4">
    <source>
        <dbReference type="Google" id="ProtNLM"/>
    </source>
</evidence>
<organism evidence="2 3">
    <name type="scientific">Bacteroides luti</name>
    <dbReference type="NCBI Taxonomy" id="1297750"/>
    <lineage>
        <taxon>Bacteria</taxon>
        <taxon>Pseudomonadati</taxon>
        <taxon>Bacteroidota</taxon>
        <taxon>Bacteroidia</taxon>
        <taxon>Bacteroidales</taxon>
        <taxon>Bacteroidaceae</taxon>
        <taxon>Bacteroides</taxon>
    </lineage>
</organism>
<feature type="signal peptide" evidence="1">
    <location>
        <begin position="1"/>
        <end position="26"/>
    </location>
</feature>
<sequence length="234" mass="25619">MRRTEKKRLCLLAVATALLLSANVKAQDKVVVSTGADLVSGYYWRGQNLGGVSIQPTISVVKSGLSLTAWGSVGFDKEDTRELDFTVGYTTGNLNFAVTDYYFSPIKYFNYASHSTSHVYEATVGYNFGPFALSWNTNFAGNDYYKKDGERAYSTYVEASVPFKLGSTDLKAEVGCTPWDGAYTTRTDKFAVNNIAVSASKEIKVTDSFSIPAFAKVAVNPETEGAYFVFGVKF</sequence>
<keyword evidence="3" id="KW-1185">Reference proteome</keyword>
<accession>A0A1M4Y4V1</accession>
<protein>
    <recommendedName>
        <fullName evidence="4">FrrB</fullName>
    </recommendedName>
</protein>
<feature type="chain" id="PRO_5012047574" description="FrrB" evidence="1">
    <location>
        <begin position="27"/>
        <end position="234"/>
    </location>
</feature>
<evidence type="ECO:0000313" key="2">
    <source>
        <dbReference type="EMBL" id="SHF00728.1"/>
    </source>
</evidence>
<dbReference type="RefSeq" id="WP_073400019.1">
    <property type="nucleotide sequence ID" value="NZ_FQTV01000004.1"/>
</dbReference>
<dbReference type="AlphaFoldDB" id="A0A1M4Y4V1"/>
<dbReference type="Proteomes" id="UP000184509">
    <property type="component" value="Unassembled WGS sequence"/>
</dbReference>
<dbReference type="OrthoDB" id="1065092at2"/>
<dbReference type="EMBL" id="FQTV01000004">
    <property type="protein sequence ID" value="SHF00728.1"/>
    <property type="molecule type" value="Genomic_DNA"/>
</dbReference>
<gene>
    <name evidence="2" type="ORF">SAMN05444405_104214</name>
</gene>
<dbReference type="STRING" id="1297750.SAMN05444405_104214"/>
<name>A0A1M4Y4V1_9BACE</name>
<evidence type="ECO:0000256" key="1">
    <source>
        <dbReference type="SAM" id="SignalP"/>
    </source>
</evidence>
<evidence type="ECO:0000313" key="3">
    <source>
        <dbReference type="Proteomes" id="UP000184509"/>
    </source>
</evidence>
<reference evidence="2 3" key="1">
    <citation type="submission" date="2016-11" db="EMBL/GenBank/DDBJ databases">
        <authorList>
            <person name="Jaros S."/>
            <person name="Januszkiewicz K."/>
            <person name="Wedrychowicz H."/>
        </authorList>
    </citation>
    <scope>NUCLEOTIDE SEQUENCE [LARGE SCALE GENOMIC DNA]</scope>
    <source>
        <strain evidence="2 3">DSM 26991</strain>
    </source>
</reference>
<proteinExistence type="predicted"/>
<keyword evidence="1" id="KW-0732">Signal</keyword>